<dbReference type="Pfam" id="PF04820">
    <property type="entry name" value="Trp_halogenase"/>
    <property type="match status" value="1"/>
</dbReference>
<evidence type="ECO:0000313" key="3">
    <source>
        <dbReference type="EMBL" id="NKZ39368.1"/>
    </source>
</evidence>
<sequence length="504" mass="56950">MSASPIRTVVILGGGTAGWITAALLSRAFGPNLAIRLVESDAIGTVGVGEATIPQIQHINRFLGLDEREVLKASQGTYKLGIQFNDWGRVGDSYLHAFGDIGLPLGLIPFQHYWLRDRQRDGAPDLWAYSINAHACQAGRMAQMERVGDSPLTGLRHAYHLDAGLYARYLRKQCDPAVVQRVEGKVVDVSLRDTDGFIESVRLENGDVIEGDLFVDCSGFRGLLIEQTLHAGYDDWNHWLPCNRATAVASSRMAPLRPYTQANARAAGWQWRIPLQHRNGNGHVYASDFISDDEAAATLLANLEGKALTEPRLLRFNTGCRRRFWHRNCIAIGLSAGFMEPLESTGIHLIQSAVSRLLSMFPDRSFDPALIDEYNRQTRFEYERIRDFLILHYRATERRDTPFWRHCSHIEIPDSLQRKLDVFRASGQIYRDGEELFTDVGWLQVLIGQHIEPQRYHALADAVSPQQLDEFLAHIRTLLNRATDQMPTHEAFIERHCKAPPPPR</sequence>
<keyword evidence="4" id="KW-1185">Reference proteome</keyword>
<keyword evidence="2" id="KW-0274">FAD</keyword>
<dbReference type="InterPro" id="IPR036188">
    <property type="entry name" value="FAD/NAD-bd_sf"/>
</dbReference>
<reference evidence="3 4" key="1">
    <citation type="journal article" date="2017" name="Int. J. Syst. Evol. Microbiol.">
        <title>Oleiagrimonas citrea sp. nov., a marine bacterium isolated from tidal flat sediment and emended description of the genus Oleiagrimonas Fang et al. 2015 and Oleiagrimonas soli.</title>
        <authorList>
            <person name="Yang S.H."/>
            <person name="Seo H.S."/>
            <person name="Seong C.N."/>
            <person name="Kwon K.K."/>
        </authorList>
    </citation>
    <scope>NUCLEOTIDE SEQUENCE [LARGE SCALE GENOMIC DNA]</scope>
    <source>
        <strain evidence="3 4">MEBiC09124</strain>
    </source>
</reference>
<organism evidence="3 4">
    <name type="scientific">Oleiagrimonas citrea</name>
    <dbReference type="NCBI Taxonomy" id="1665687"/>
    <lineage>
        <taxon>Bacteria</taxon>
        <taxon>Pseudomonadati</taxon>
        <taxon>Pseudomonadota</taxon>
        <taxon>Gammaproteobacteria</taxon>
        <taxon>Lysobacterales</taxon>
        <taxon>Rhodanobacteraceae</taxon>
        <taxon>Oleiagrimonas</taxon>
    </lineage>
</organism>
<proteinExistence type="predicted"/>
<feature type="binding site" evidence="2">
    <location>
        <position position="186"/>
    </location>
    <ligand>
        <name>FAD</name>
        <dbReference type="ChEBI" id="CHEBI:57692"/>
    </ligand>
</feature>
<accession>A0A846ZP82</accession>
<evidence type="ECO:0000256" key="1">
    <source>
        <dbReference type="PIRSR" id="PIRSR011396-1"/>
    </source>
</evidence>
<feature type="binding site" evidence="2">
    <location>
        <begin position="14"/>
        <end position="17"/>
    </location>
    <ligand>
        <name>FAD</name>
        <dbReference type="ChEBI" id="CHEBI:57692"/>
    </ligand>
</feature>
<dbReference type="PANTHER" id="PTHR43747:SF4">
    <property type="entry name" value="FLAVIN-DEPENDENT TRYPTOPHAN HALOGENASE"/>
    <property type="match status" value="1"/>
</dbReference>
<dbReference type="InterPro" id="IPR050816">
    <property type="entry name" value="Flavin-dep_Halogenase_NPB"/>
</dbReference>
<keyword evidence="2" id="KW-0285">Flavoprotein</keyword>
<dbReference type="InterPro" id="IPR006905">
    <property type="entry name" value="Flavin_halogenase"/>
</dbReference>
<dbReference type="PANTHER" id="PTHR43747">
    <property type="entry name" value="FAD-BINDING PROTEIN"/>
    <property type="match status" value="1"/>
</dbReference>
<dbReference type="Gene3D" id="3.50.50.60">
    <property type="entry name" value="FAD/NAD(P)-binding domain"/>
    <property type="match status" value="1"/>
</dbReference>
<feature type="binding site" evidence="2">
    <location>
        <position position="79"/>
    </location>
    <ligand>
        <name>7-chloro-L-tryptophan</name>
        <dbReference type="ChEBI" id="CHEBI:58713"/>
    </ligand>
</feature>
<evidence type="ECO:0000256" key="2">
    <source>
        <dbReference type="PIRSR" id="PIRSR011396-2"/>
    </source>
</evidence>
<dbReference type="GO" id="GO:0000166">
    <property type="term" value="F:nucleotide binding"/>
    <property type="evidence" value="ECO:0007669"/>
    <property type="project" value="UniProtKB-KW"/>
</dbReference>
<dbReference type="Proteomes" id="UP000541636">
    <property type="component" value="Unassembled WGS sequence"/>
</dbReference>
<feature type="active site" evidence="1">
    <location>
        <position position="79"/>
    </location>
</feature>
<protein>
    <submittedName>
        <fullName evidence="3">Tryptophan 7-halogenase</fullName>
    </submittedName>
</protein>
<comment type="caution">
    <text evidence="3">The sequence shown here is derived from an EMBL/GenBank/DDBJ whole genome shotgun (WGS) entry which is preliminary data.</text>
</comment>
<dbReference type="PIRSF" id="PIRSF011396">
    <property type="entry name" value="Trp_halogenase"/>
    <property type="match status" value="1"/>
</dbReference>
<name>A0A846ZP82_9GAMM</name>
<evidence type="ECO:0000313" key="4">
    <source>
        <dbReference type="Proteomes" id="UP000541636"/>
    </source>
</evidence>
<dbReference type="InterPro" id="IPR033856">
    <property type="entry name" value="Trp_halogen"/>
</dbReference>
<feature type="binding site" evidence="2">
    <location>
        <position position="334"/>
    </location>
    <ligand>
        <name>FAD</name>
        <dbReference type="ChEBI" id="CHEBI:57692"/>
    </ligand>
</feature>
<dbReference type="SUPFAM" id="SSF51905">
    <property type="entry name" value="FAD/NAD(P)-binding domain"/>
    <property type="match status" value="1"/>
</dbReference>
<dbReference type="RefSeq" id="WP_168609406.1">
    <property type="nucleotide sequence ID" value="NZ_JAAZQD010000004.1"/>
</dbReference>
<dbReference type="AlphaFoldDB" id="A0A846ZP82"/>
<feature type="binding site" evidence="2">
    <location>
        <position position="347"/>
    </location>
    <ligand>
        <name>FAD</name>
        <dbReference type="ChEBI" id="CHEBI:57692"/>
    </ligand>
</feature>
<dbReference type="GO" id="GO:0004497">
    <property type="term" value="F:monooxygenase activity"/>
    <property type="evidence" value="ECO:0007669"/>
    <property type="project" value="InterPro"/>
</dbReference>
<keyword evidence="2" id="KW-0547">Nucleotide-binding</keyword>
<feature type="binding site" evidence="2">
    <location>
        <position position="343"/>
    </location>
    <ligand>
        <name>L-tryptophan</name>
        <dbReference type="ChEBI" id="CHEBI:57912"/>
    </ligand>
</feature>
<dbReference type="EMBL" id="JAAZQD010000004">
    <property type="protein sequence ID" value="NKZ39368.1"/>
    <property type="molecule type" value="Genomic_DNA"/>
</dbReference>
<gene>
    <name evidence="3" type="ORF">HF690_10455</name>
</gene>